<dbReference type="PANTHER" id="PTHR31194">
    <property type="entry name" value="SHN SHINE , DNA BINDING / TRANSCRIPTION FACTOR"/>
    <property type="match status" value="1"/>
</dbReference>
<accession>A0AAV6W815</accession>
<comment type="subcellular location">
    <subcellularLocation>
        <location evidence="1">Nucleus</location>
    </subcellularLocation>
</comment>
<dbReference type="InterPro" id="IPR016177">
    <property type="entry name" value="DNA-bd_dom_sf"/>
</dbReference>
<evidence type="ECO:0000256" key="1">
    <source>
        <dbReference type="ARBA" id="ARBA00004123"/>
    </source>
</evidence>
<gene>
    <name evidence="8" type="ORF">BUALT_Bualt17G0097300</name>
</gene>
<reference evidence="8" key="1">
    <citation type="submission" date="2019-10" db="EMBL/GenBank/DDBJ databases">
        <authorList>
            <person name="Zhang R."/>
            <person name="Pan Y."/>
            <person name="Wang J."/>
            <person name="Ma R."/>
            <person name="Yu S."/>
        </authorList>
    </citation>
    <scope>NUCLEOTIDE SEQUENCE</scope>
    <source>
        <strain evidence="8">LA-IB0</strain>
        <tissue evidence="8">Leaf</tissue>
    </source>
</reference>
<evidence type="ECO:0000259" key="7">
    <source>
        <dbReference type="PROSITE" id="PS51032"/>
    </source>
</evidence>
<comment type="caution">
    <text evidence="8">The sequence shown here is derived from an EMBL/GenBank/DDBJ whole genome shotgun (WGS) entry which is preliminary data.</text>
</comment>
<dbReference type="PROSITE" id="PS51032">
    <property type="entry name" value="AP2_ERF"/>
    <property type="match status" value="1"/>
</dbReference>
<feature type="region of interest" description="Disordered" evidence="6">
    <location>
        <begin position="1"/>
        <end position="52"/>
    </location>
</feature>
<name>A0AAV6W815_9LAMI</name>
<evidence type="ECO:0000256" key="6">
    <source>
        <dbReference type="SAM" id="MobiDB-lite"/>
    </source>
</evidence>
<dbReference type="InterPro" id="IPR036955">
    <property type="entry name" value="AP2/ERF_dom_sf"/>
</dbReference>
<feature type="compositionally biased region" description="Polar residues" evidence="6">
    <location>
        <begin position="80"/>
        <end position="89"/>
    </location>
</feature>
<dbReference type="GO" id="GO:0003700">
    <property type="term" value="F:DNA-binding transcription factor activity"/>
    <property type="evidence" value="ECO:0007669"/>
    <property type="project" value="InterPro"/>
</dbReference>
<dbReference type="Pfam" id="PF00847">
    <property type="entry name" value="AP2"/>
    <property type="match status" value="1"/>
</dbReference>
<evidence type="ECO:0000256" key="3">
    <source>
        <dbReference type="ARBA" id="ARBA00023125"/>
    </source>
</evidence>
<sequence length="336" mass="37115">MPEPRRLVSLNKDTVTKKPKNKHDPTRPMRKVRIICNDPDATDSSDDEGASEMKLKRFVREVSFPFGNPINVSKAPEPESSVQDSNNGEKNPKKKRVLPNTENSRSPVTGKYRGVRQRKWGKWAAEIRDPIQRKRVWLGTFYTAEEASRAYEMRRLEFEAKANITDSSSGKNSNDANSTSRNGENPKQQNGAPFCLSEDSSGSAGSLTSQTSPSSVLELDSLTSAINVKSEGVVEQKMTNSEQMDDELMALAQIGGEMDLDIELNSLIAGDNFAVLDDFVSGFEDLPICGFDGGDQPNALPDFDFDFDFEACSEAFSWMDDAPSMMNGKSLNIACL</sequence>
<dbReference type="CDD" id="cd00018">
    <property type="entry name" value="AP2"/>
    <property type="match status" value="1"/>
</dbReference>
<keyword evidence="2" id="KW-0805">Transcription regulation</keyword>
<feature type="region of interest" description="Disordered" evidence="6">
    <location>
        <begin position="165"/>
        <end position="213"/>
    </location>
</feature>
<keyword evidence="5" id="KW-0539">Nucleus</keyword>
<feature type="domain" description="AP2/ERF" evidence="7">
    <location>
        <begin position="111"/>
        <end position="168"/>
    </location>
</feature>
<evidence type="ECO:0000256" key="5">
    <source>
        <dbReference type="ARBA" id="ARBA00023242"/>
    </source>
</evidence>
<dbReference type="InterPro" id="IPR050913">
    <property type="entry name" value="AP2/ERF_ERF"/>
</dbReference>
<dbReference type="PANTHER" id="PTHR31194:SF62">
    <property type="entry name" value="ETHYLENE-RESPONSIVE TRANSCRIPTION FACTOR ERF118"/>
    <property type="match status" value="1"/>
</dbReference>
<feature type="region of interest" description="Disordered" evidence="6">
    <location>
        <begin position="67"/>
        <end position="113"/>
    </location>
</feature>
<dbReference type="Proteomes" id="UP000826271">
    <property type="component" value="Unassembled WGS sequence"/>
</dbReference>
<evidence type="ECO:0000256" key="2">
    <source>
        <dbReference type="ARBA" id="ARBA00023015"/>
    </source>
</evidence>
<feature type="compositionally biased region" description="Polar residues" evidence="6">
    <location>
        <begin position="198"/>
        <end position="213"/>
    </location>
</feature>
<evidence type="ECO:0000313" key="9">
    <source>
        <dbReference type="Proteomes" id="UP000826271"/>
    </source>
</evidence>
<feature type="compositionally biased region" description="Acidic residues" evidence="6">
    <location>
        <begin position="40"/>
        <end position="50"/>
    </location>
</feature>
<protein>
    <recommendedName>
        <fullName evidence="7">AP2/ERF domain-containing protein</fullName>
    </recommendedName>
</protein>
<dbReference type="SMART" id="SM00380">
    <property type="entry name" value="AP2"/>
    <property type="match status" value="1"/>
</dbReference>
<dbReference type="EMBL" id="WHWC01000017">
    <property type="protein sequence ID" value="KAG8366606.1"/>
    <property type="molecule type" value="Genomic_DNA"/>
</dbReference>
<dbReference type="GO" id="GO:0005634">
    <property type="term" value="C:nucleus"/>
    <property type="evidence" value="ECO:0007669"/>
    <property type="project" value="UniProtKB-SubCell"/>
</dbReference>
<evidence type="ECO:0000256" key="4">
    <source>
        <dbReference type="ARBA" id="ARBA00023163"/>
    </source>
</evidence>
<evidence type="ECO:0000313" key="8">
    <source>
        <dbReference type="EMBL" id="KAG8366606.1"/>
    </source>
</evidence>
<feature type="compositionally biased region" description="Polar residues" evidence="6">
    <location>
        <begin position="165"/>
        <end position="191"/>
    </location>
</feature>
<organism evidence="8 9">
    <name type="scientific">Buddleja alternifolia</name>
    <dbReference type="NCBI Taxonomy" id="168488"/>
    <lineage>
        <taxon>Eukaryota</taxon>
        <taxon>Viridiplantae</taxon>
        <taxon>Streptophyta</taxon>
        <taxon>Embryophyta</taxon>
        <taxon>Tracheophyta</taxon>
        <taxon>Spermatophyta</taxon>
        <taxon>Magnoliopsida</taxon>
        <taxon>eudicotyledons</taxon>
        <taxon>Gunneridae</taxon>
        <taxon>Pentapetalae</taxon>
        <taxon>asterids</taxon>
        <taxon>lamiids</taxon>
        <taxon>Lamiales</taxon>
        <taxon>Scrophulariaceae</taxon>
        <taxon>Buddlejeae</taxon>
        <taxon>Buddleja</taxon>
    </lineage>
</organism>
<dbReference type="Gene3D" id="3.30.730.10">
    <property type="entry name" value="AP2/ERF domain"/>
    <property type="match status" value="1"/>
</dbReference>
<keyword evidence="3" id="KW-0238">DNA-binding</keyword>
<dbReference type="SUPFAM" id="SSF54171">
    <property type="entry name" value="DNA-binding domain"/>
    <property type="match status" value="1"/>
</dbReference>
<dbReference type="PRINTS" id="PR00367">
    <property type="entry name" value="ETHRSPELEMNT"/>
</dbReference>
<dbReference type="AlphaFoldDB" id="A0AAV6W815"/>
<keyword evidence="9" id="KW-1185">Reference proteome</keyword>
<proteinExistence type="predicted"/>
<keyword evidence="4" id="KW-0804">Transcription</keyword>
<dbReference type="InterPro" id="IPR001471">
    <property type="entry name" value="AP2/ERF_dom"/>
</dbReference>
<dbReference type="GO" id="GO:0003677">
    <property type="term" value="F:DNA binding"/>
    <property type="evidence" value="ECO:0007669"/>
    <property type="project" value="UniProtKB-KW"/>
</dbReference>